<protein>
    <submittedName>
        <fullName evidence="1">Uncharacterized protein</fullName>
    </submittedName>
</protein>
<keyword evidence="2" id="KW-1185">Reference proteome</keyword>
<accession>A0ABY7FB81</accession>
<dbReference type="EMBL" id="CP111022">
    <property type="protein sequence ID" value="WAR19432.1"/>
    <property type="molecule type" value="Genomic_DNA"/>
</dbReference>
<evidence type="ECO:0000313" key="1">
    <source>
        <dbReference type="EMBL" id="WAR19432.1"/>
    </source>
</evidence>
<organism evidence="1 2">
    <name type="scientific">Mya arenaria</name>
    <name type="common">Soft-shell clam</name>
    <dbReference type="NCBI Taxonomy" id="6604"/>
    <lineage>
        <taxon>Eukaryota</taxon>
        <taxon>Metazoa</taxon>
        <taxon>Spiralia</taxon>
        <taxon>Lophotrochozoa</taxon>
        <taxon>Mollusca</taxon>
        <taxon>Bivalvia</taxon>
        <taxon>Autobranchia</taxon>
        <taxon>Heteroconchia</taxon>
        <taxon>Euheterodonta</taxon>
        <taxon>Imparidentia</taxon>
        <taxon>Neoheterodontei</taxon>
        <taxon>Myida</taxon>
        <taxon>Myoidea</taxon>
        <taxon>Myidae</taxon>
        <taxon>Mya</taxon>
    </lineage>
</organism>
<dbReference type="Proteomes" id="UP001164746">
    <property type="component" value="Chromosome 11"/>
</dbReference>
<evidence type="ECO:0000313" key="2">
    <source>
        <dbReference type="Proteomes" id="UP001164746"/>
    </source>
</evidence>
<gene>
    <name evidence="1" type="ORF">MAR_001270</name>
</gene>
<reference evidence="1" key="1">
    <citation type="submission" date="2022-11" db="EMBL/GenBank/DDBJ databases">
        <title>Centuries of genome instability and evolution in soft-shell clam transmissible cancer (bioRxiv).</title>
        <authorList>
            <person name="Hart S.F.M."/>
            <person name="Yonemitsu M.A."/>
            <person name="Giersch R.M."/>
            <person name="Beal B.F."/>
            <person name="Arriagada G."/>
            <person name="Davis B.W."/>
            <person name="Ostrander E.A."/>
            <person name="Goff S.P."/>
            <person name="Metzger M.J."/>
        </authorList>
    </citation>
    <scope>NUCLEOTIDE SEQUENCE</scope>
    <source>
        <strain evidence="1">MELC-2E11</strain>
        <tissue evidence="1">Siphon/mantle</tissue>
    </source>
</reference>
<proteinExistence type="predicted"/>
<sequence length="65" mass="7419">MTSRIDQTCSSQLLTMMNKPWIYGYNCMHDCWKQTLTCLITTDGIIQNVAEMHLNSPTSDCAMDI</sequence>
<name>A0ABY7FB81_MYAAR</name>